<keyword evidence="2 5" id="KW-0812">Transmembrane</keyword>
<feature type="transmembrane region" description="Helical" evidence="5">
    <location>
        <begin position="161"/>
        <end position="189"/>
    </location>
</feature>
<evidence type="ECO:0000256" key="2">
    <source>
        <dbReference type="ARBA" id="ARBA00022692"/>
    </source>
</evidence>
<feature type="transmembrane region" description="Helical" evidence="5">
    <location>
        <begin position="129"/>
        <end position="149"/>
    </location>
</feature>
<dbReference type="InterPro" id="IPR006977">
    <property type="entry name" value="Yip1_dom"/>
</dbReference>
<comment type="subcellular location">
    <subcellularLocation>
        <location evidence="1">Membrane</location>
        <topology evidence="1">Multi-pass membrane protein</topology>
    </subcellularLocation>
</comment>
<reference evidence="7 8" key="1">
    <citation type="journal article" date="2011" name="Stand. Genomic Sci.">
        <title>Complete genome sequence of Deinococcus maricopensis type strain (LB-34).</title>
        <authorList>
            <person name="Pukall R."/>
            <person name="Zeytun A."/>
            <person name="Lucas S."/>
            <person name="Lapidus A."/>
            <person name="Hammon N."/>
            <person name="Deshpande S."/>
            <person name="Nolan M."/>
            <person name="Cheng J.F."/>
            <person name="Pitluck S."/>
            <person name="Liolios K."/>
            <person name="Pagani I."/>
            <person name="Mikhailova N."/>
            <person name="Ivanova N."/>
            <person name="Mavromatis K."/>
            <person name="Pati A."/>
            <person name="Tapia R."/>
            <person name="Han C."/>
            <person name="Goodwin L."/>
            <person name="Chen A."/>
            <person name="Palaniappan K."/>
            <person name="Land M."/>
            <person name="Hauser L."/>
            <person name="Chang Y.J."/>
            <person name="Jeffries C.D."/>
            <person name="Brambilla E.M."/>
            <person name="Rohde M."/>
            <person name="Goker M."/>
            <person name="Detter J.C."/>
            <person name="Woyke T."/>
            <person name="Bristow J."/>
            <person name="Eisen J.A."/>
            <person name="Markowitz V."/>
            <person name="Hugenholtz P."/>
            <person name="Kyrpides N.C."/>
            <person name="Klenk H.P."/>
        </authorList>
    </citation>
    <scope>NUCLEOTIDE SEQUENCE [LARGE SCALE GENOMIC DNA]</scope>
    <source>
        <strain evidence="8">DSM 21211 / LMG 22137 / NRRL B-23946 / LB-34</strain>
    </source>
</reference>
<feature type="domain" description="Yip1" evidence="6">
    <location>
        <begin position="17"/>
        <end position="176"/>
    </location>
</feature>
<evidence type="ECO:0000313" key="8">
    <source>
        <dbReference type="Proteomes" id="UP000008635"/>
    </source>
</evidence>
<keyword evidence="4 5" id="KW-0472">Membrane</keyword>
<dbReference type="eggNOG" id="ENOG503390U">
    <property type="taxonomic scope" value="Bacteria"/>
</dbReference>
<dbReference type="STRING" id="709986.Deima_0031"/>
<reference evidence="8" key="2">
    <citation type="submission" date="2011-01" db="EMBL/GenBank/DDBJ databases">
        <title>The complete genome of Deinococcus maricopensis DSM 21211.</title>
        <authorList>
            <consortium name="US DOE Joint Genome Institute (JGI-PGF)"/>
            <person name="Lucas S."/>
            <person name="Copeland A."/>
            <person name="Lapidus A."/>
            <person name="Goodwin L."/>
            <person name="Pitluck S."/>
            <person name="Kyrpides N."/>
            <person name="Mavromatis K."/>
            <person name="Pagani I."/>
            <person name="Ivanova N."/>
            <person name="Ovchinnikova G."/>
            <person name="Zeytun A."/>
            <person name="Detter J.C."/>
            <person name="Han C."/>
            <person name="Land M."/>
            <person name="Hauser L."/>
            <person name="Markowitz V."/>
            <person name="Cheng J.-F."/>
            <person name="Hugenholtz P."/>
            <person name="Woyke T."/>
            <person name="Wu D."/>
            <person name="Pukall R."/>
            <person name="Gehrich-Schroeter G."/>
            <person name="Brambilla E."/>
            <person name="Klenk H.-P."/>
            <person name="Eisen J.A."/>
        </authorList>
    </citation>
    <scope>NUCLEOTIDE SEQUENCE [LARGE SCALE GENOMIC DNA]</scope>
    <source>
        <strain evidence="8">DSM 21211 / LMG 22137 / NRRL B-23946 / LB-34</strain>
    </source>
</reference>
<dbReference type="GO" id="GO:0016020">
    <property type="term" value="C:membrane"/>
    <property type="evidence" value="ECO:0007669"/>
    <property type="project" value="UniProtKB-SubCell"/>
</dbReference>
<evidence type="ECO:0000256" key="4">
    <source>
        <dbReference type="ARBA" id="ARBA00023136"/>
    </source>
</evidence>
<protein>
    <recommendedName>
        <fullName evidence="6">Yip1 domain-containing protein</fullName>
    </recommendedName>
</protein>
<evidence type="ECO:0000256" key="5">
    <source>
        <dbReference type="SAM" id="Phobius"/>
    </source>
</evidence>
<gene>
    <name evidence="7" type="ordered locus">Deima_0031</name>
</gene>
<dbReference type="HOGENOM" id="CLU_103274_0_0_0"/>
<keyword evidence="3 5" id="KW-1133">Transmembrane helix</keyword>
<evidence type="ECO:0000259" key="6">
    <source>
        <dbReference type="Pfam" id="PF04893"/>
    </source>
</evidence>
<proteinExistence type="predicted"/>
<dbReference type="Pfam" id="PF04893">
    <property type="entry name" value="Yip1"/>
    <property type="match status" value="1"/>
</dbReference>
<sequence length="191" mass="20836" precursor="true">MNSSSPNIGTMLNQSLAVLSRPSVATFERFERSGGLREAYTYVLIAALVGAVISGFFGIFHQDVNPLVQFFSRLISVLIGFGVFTGAVHLIGRNFFRGTGTYPEVAYTYALFYVPLSIIGSVIGVIPILGWLALFLIAILNVFFGWLAVQSSMNIRDQVQAGITLLLSGVAYWMVSTILLTIVLSALFLNR</sequence>
<evidence type="ECO:0000256" key="3">
    <source>
        <dbReference type="ARBA" id="ARBA00022989"/>
    </source>
</evidence>
<dbReference type="OrthoDB" id="67057at2"/>
<feature type="transmembrane region" description="Helical" evidence="5">
    <location>
        <begin position="104"/>
        <end position="123"/>
    </location>
</feature>
<dbReference type="KEGG" id="dmr:Deima_0031"/>
<dbReference type="EMBL" id="CP002454">
    <property type="protein sequence ID" value="ADV65695.1"/>
    <property type="molecule type" value="Genomic_DNA"/>
</dbReference>
<dbReference type="TCDB" id="9.B.29.4.1">
    <property type="family name" value="the 4-5 tms putative chaperone (4-5pc) family"/>
</dbReference>
<evidence type="ECO:0000313" key="7">
    <source>
        <dbReference type="EMBL" id="ADV65695.1"/>
    </source>
</evidence>
<evidence type="ECO:0000256" key="1">
    <source>
        <dbReference type="ARBA" id="ARBA00004141"/>
    </source>
</evidence>
<organism evidence="7 8">
    <name type="scientific">Deinococcus maricopensis (strain DSM 21211 / LMG 22137 / NRRL B-23946 / LB-34)</name>
    <dbReference type="NCBI Taxonomy" id="709986"/>
    <lineage>
        <taxon>Bacteria</taxon>
        <taxon>Thermotogati</taxon>
        <taxon>Deinococcota</taxon>
        <taxon>Deinococci</taxon>
        <taxon>Deinococcales</taxon>
        <taxon>Deinococcaceae</taxon>
        <taxon>Deinococcus</taxon>
    </lineage>
</organism>
<dbReference type="RefSeq" id="WP_013555200.1">
    <property type="nucleotide sequence ID" value="NC_014958.1"/>
</dbReference>
<name>E8U401_DEIML</name>
<accession>E8U401</accession>
<keyword evidence="8" id="KW-1185">Reference proteome</keyword>
<dbReference type="Proteomes" id="UP000008635">
    <property type="component" value="Chromosome"/>
</dbReference>
<feature type="transmembrane region" description="Helical" evidence="5">
    <location>
        <begin position="71"/>
        <end position="92"/>
    </location>
</feature>
<feature type="transmembrane region" description="Helical" evidence="5">
    <location>
        <begin position="39"/>
        <end position="59"/>
    </location>
</feature>
<dbReference type="AlphaFoldDB" id="E8U401"/>